<accession>A0ABZ2C9Z7</accession>
<dbReference type="Proteomes" id="UP001357223">
    <property type="component" value="Chromosome"/>
</dbReference>
<dbReference type="RefSeq" id="WP_338448204.1">
    <property type="nucleotide sequence ID" value="NZ_CP137640.1"/>
</dbReference>
<name>A0ABZ2C9Z7_9BACI</name>
<evidence type="ECO:0000313" key="1">
    <source>
        <dbReference type="EMBL" id="WVX79270.1"/>
    </source>
</evidence>
<evidence type="ECO:0000313" key="2">
    <source>
        <dbReference type="Proteomes" id="UP001357223"/>
    </source>
</evidence>
<reference evidence="1 2" key="1">
    <citation type="submission" date="2023-10" db="EMBL/GenBank/DDBJ databases">
        <title>Niallia locisalis sp.nov. isolated from a salt pond sample.</title>
        <authorList>
            <person name="Li X.-J."/>
            <person name="Dong L."/>
        </authorList>
    </citation>
    <scope>NUCLEOTIDE SEQUENCE [LARGE SCALE GENOMIC DNA]</scope>
    <source>
        <strain evidence="1 2">DSM 29761</strain>
    </source>
</reference>
<sequence>MVLISPTVVNILGIKINTLDNGATSNTGSLQIIDQLVTYKRNQGFGEQNGDLSPANIITPAVVDPDVSDSNAVKNSVV</sequence>
<keyword evidence="2" id="KW-1185">Reference proteome</keyword>
<dbReference type="EMBL" id="CP137640">
    <property type="protein sequence ID" value="WVX79270.1"/>
    <property type="molecule type" value="Genomic_DNA"/>
</dbReference>
<organism evidence="1 2">
    <name type="scientific">Niallia oryzisoli</name>
    <dbReference type="NCBI Taxonomy" id="1737571"/>
    <lineage>
        <taxon>Bacteria</taxon>
        <taxon>Bacillati</taxon>
        <taxon>Bacillota</taxon>
        <taxon>Bacilli</taxon>
        <taxon>Bacillales</taxon>
        <taxon>Bacillaceae</taxon>
        <taxon>Niallia</taxon>
    </lineage>
</organism>
<gene>
    <name evidence="1" type="ORF">R4Z09_18410</name>
</gene>
<proteinExistence type="predicted"/>
<protein>
    <submittedName>
        <fullName evidence="1">Uncharacterized protein</fullName>
    </submittedName>
</protein>